<evidence type="ECO:0000313" key="4">
    <source>
        <dbReference type="Proteomes" id="UP001235712"/>
    </source>
</evidence>
<dbReference type="PANTHER" id="PTHR12737:SF9">
    <property type="entry name" value="DIMETHYLARGININASE"/>
    <property type="match status" value="1"/>
</dbReference>
<dbReference type="SUPFAM" id="SSF55909">
    <property type="entry name" value="Pentein"/>
    <property type="match status" value="1"/>
</dbReference>
<reference evidence="3 4" key="1">
    <citation type="submission" date="2023-07" db="EMBL/GenBank/DDBJ databases">
        <title>Sequencing the genomes of 1000 actinobacteria strains.</title>
        <authorList>
            <person name="Klenk H.-P."/>
        </authorList>
    </citation>
    <scope>NUCLEOTIDE SEQUENCE [LARGE SCALE GENOMIC DNA]</scope>
    <source>
        <strain evidence="3 4">DSM 44388</strain>
    </source>
</reference>
<name>A0ABT9PE17_9ACTN</name>
<dbReference type="Gene3D" id="3.75.10.10">
    <property type="entry name" value="L-arginine/glycine Amidinotransferase, Chain A"/>
    <property type="match status" value="1"/>
</dbReference>
<dbReference type="NCBIfam" id="NF045659">
    <property type="entry name" value="DiMArgaseDdahMtb"/>
    <property type="match status" value="1"/>
</dbReference>
<evidence type="ECO:0000256" key="2">
    <source>
        <dbReference type="ARBA" id="ARBA00022801"/>
    </source>
</evidence>
<organism evidence="3 4">
    <name type="scientific">Kineosporia succinea</name>
    <dbReference type="NCBI Taxonomy" id="84632"/>
    <lineage>
        <taxon>Bacteria</taxon>
        <taxon>Bacillati</taxon>
        <taxon>Actinomycetota</taxon>
        <taxon>Actinomycetes</taxon>
        <taxon>Kineosporiales</taxon>
        <taxon>Kineosporiaceae</taxon>
        <taxon>Kineosporia</taxon>
    </lineage>
</organism>
<proteinExistence type="inferred from homology"/>
<evidence type="ECO:0000256" key="1">
    <source>
        <dbReference type="ARBA" id="ARBA00008532"/>
    </source>
</evidence>
<dbReference type="Proteomes" id="UP001235712">
    <property type="component" value="Unassembled WGS sequence"/>
</dbReference>
<gene>
    <name evidence="3" type="ORF">J2S57_006466</name>
</gene>
<dbReference type="Pfam" id="PF19420">
    <property type="entry name" value="DDAH_eukar"/>
    <property type="match status" value="1"/>
</dbReference>
<accession>A0ABT9PE17</accession>
<dbReference type="EMBL" id="JAUSQZ010000001">
    <property type="protein sequence ID" value="MDP9830717.1"/>
    <property type="molecule type" value="Genomic_DNA"/>
</dbReference>
<protein>
    <submittedName>
        <fullName evidence="3">N-dimethylarginine dimethylaminohydrolase</fullName>
    </submittedName>
</protein>
<keyword evidence="4" id="KW-1185">Reference proteome</keyword>
<dbReference type="PANTHER" id="PTHR12737">
    <property type="entry name" value="DIMETHYLARGININE DIMETHYLAMINOHYDROLASE"/>
    <property type="match status" value="1"/>
</dbReference>
<comment type="caution">
    <text evidence="3">The sequence shown here is derived from an EMBL/GenBank/DDBJ whole genome shotgun (WGS) entry which is preliminary data.</text>
</comment>
<keyword evidence="2" id="KW-0378">Hydrolase</keyword>
<evidence type="ECO:0000313" key="3">
    <source>
        <dbReference type="EMBL" id="MDP9830717.1"/>
    </source>
</evidence>
<sequence>MTSTFSPSEQVVRHATTRRLLMCDPEHYDVTYSINHWMDPSDPVDRDRAREQWSRLREVYGELGHQVEVMPGTLGLPDMVFAANAAVVREGRVLVANFAYRERQPESAEFLRWFERSGYGRSAIAREINEGEGDVLTVGRYLLASVGSRTTLAAHDELRAYFGVPVIPLELTDPRFYHLDTALGVLDESTVAYYPGAFTAAGVTIIEQLFPGAIRASEEDACGFGLNVMSDGLNVVVSHRATNLMEQLRARGFNPIGLDMSELIKSGGSVKCCTLELH</sequence>
<dbReference type="InterPro" id="IPR033199">
    <property type="entry name" value="DDAH-like"/>
</dbReference>
<comment type="similarity">
    <text evidence="1">Belongs to the DDAH family.</text>
</comment>
<dbReference type="RefSeq" id="WP_307249791.1">
    <property type="nucleotide sequence ID" value="NZ_JAUSQZ010000001.1"/>
</dbReference>